<gene>
    <name evidence="7" type="ORF">EXIGLDRAFT_840302</name>
</gene>
<keyword evidence="2 6" id="KW-0812">Transmembrane</keyword>
<feature type="transmembrane region" description="Helical" evidence="6">
    <location>
        <begin position="427"/>
        <end position="448"/>
    </location>
</feature>
<evidence type="ECO:0000313" key="8">
    <source>
        <dbReference type="Proteomes" id="UP000077266"/>
    </source>
</evidence>
<dbReference type="EMBL" id="KV426138">
    <property type="protein sequence ID" value="KZV87001.1"/>
    <property type="molecule type" value="Genomic_DNA"/>
</dbReference>
<evidence type="ECO:0000256" key="2">
    <source>
        <dbReference type="ARBA" id="ARBA00022692"/>
    </source>
</evidence>
<feature type="transmembrane region" description="Helical" evidence="6">
    <location>
        <begin position="564"/>
        <end position="587"/>
    </location>
</feature>
<keyword evidence="3 6" id="KW-1133">Transmembrane helix</keyword>
<feature type="transmembrane region" description="Helical" evidence="6">
    <location>
        <begin position="599"/>
        <end position="623"/>
    </location>
</feature>
<dbReference type="AlphaFoldDB" id="A0A165EIA2"/>
<comment type="subcellular location">
    <subcellularLocation>
        <location evidence="1">Membrane</location>
        <topology evidence="1">Multi-pass membrane protein</topology>
    </subcellularLocation>
</comment>
<evidence type="ECO:0000313" key="7">
    <source>
        <dbReference type="EMBL" id="KZV87001.1"/>
    </source>
</evidence>
<sequence length="665" mass="72148">MSSPPPLTRAHPSTSSVWPHRENAVVSHVTIDGSAEATTAYFDYPEPEAFIHHLSAAPPSSPPTSRTSSVSSRRSWWKHPSIYWGIVLSSIQMFTLAMQSAPSIEIFNRMACQVIRPDIRIEHVRYPAWRDDPPIIPSPPLPLPMPMPMPMMTLNFFTDDFMVSGGLGGMMNPNQTQSPTKGQLCLKDPRVQETVASLVTVLSVISGTLTLFVSAWWGQRADLWGRTTVISVSALATLIHDVSVITCTYFSQQLPGKAYWWFIPGTVLVGILGGMASGVAAERAYLSDCAEPTSRAAVFAFQAGMGMGGMAIAPIVGAQLVRLSGDLLSVYYLAFVVDLMLLALWFFAVPESLSYSTRASNQKQWEEDRRARLEAASQRTATTRLGRFAQLMRANPVIDLFKPLSVLFPAYKDEDDHSLGRDWNMTVLGATFLILSISSGAAPFLMQLSQVLWGWGNEMVGYWLSVLGASRAIYLLFIFPPVVRFFKPKPAAIALEGPESQLHSNATETSLPSNAEVPSDAEVEMEVPKPPPVPSFDLLVARISLGLDVIAWCFVAASQTPGHWLLSTAGLAIGSALTPTVMSLALALYPNGDAEAGKLFGAFSVLTTLGAEICGQLIFGAIFKASVGVFPRLIVVVAAAALFVAFIMLFFIRLPKPLRPVPGVA</sequence>
<dbReference type="GO" id="GO:0022857">
    <property type="term" value="F:transmembrane transporter activity"/>
    <property type="evidence" value="ECO:0007669"/>
    <property type="project" value="InterPro"/>
</dbReference>
<evidence type="ECO:0000256" key="3">
    <source>
        <dbReference type="ARBA" id="ARBA00022989"/>
    </source>
</evidence>
<evidence type="ECO:0000256" key="6">
    <source>
        <dbReference type="SAM" id="Phobius"/>
    </source>
</evidence>
<dbReference type="FunCoup" id="A0A165EIA2">
    <property type="interactions" value="27"/>
</dbReference>
<feature type="transmembrane region" description="Helical" evidence="6">
    <location>
        <begin position="258"/>
        <end position="276"/>
    </location>
</feature>
<feature type="transmembrane region" description="Helical" evidence="6">
    <location>
        <begin position="195"/>
        <end position="217"/>
    </location>
</feature>
<feature type="compositionally biased region" description="Polar residues" evidence="5">
    <location>
        <begin position="503"/>
        <end position="513"/>
    </location>
</feature>
<dbReference type="PANTHER" id="PTHR23507">
    <property type="entry name" value="ZGC:174356"/>
    <property type="match status" value="1"/>
</dbReference>
<dbReference type="Gene3D" id="1.20.1250.20">
    <property type="entry name" value="MFS general substrate transporter like domains"/>
    <property type="match status" value="1"/>
</dbReference>
<feature type="transmembrane region" description="Helical" evidence="6">
    <location>
        <begin position="629"/>
        <end position="652"/>
    </location>
</feature>
<organism evidence="7 8">
    <name type="scientific">Exidia glandulosa HHB12029</name>
    <dbReference type="NCBI Taxonomy" id="1314781"/>
    <lineage>
        <taxon>Eukaryota</taxon>
        <taxon>Fungi</taxon>
        <taxon>Dikarya</taxon>
        <taxon>Basidiomycota</taxon>
        <taxon>Agaricomycotina</taxon>
        <taxon>Agaricomycetes</taxon>
        <taxon>Auriculariales</taxon>
        <taxon>Exidiaceae</taxon>
        <taxon>Exidia</taxon>
    </lineage>
</organism>
<name>A0A165EIA2_EXIGL</name>
<dbReference type="OrthoDB" id="3026777at2759"/>
<evidence type="ECO:0000256" key="5">
    <source>
        <dbReference type="SAM" id="MobiDB-lite"/>
    </source>
</evidence>
<dbReference type="SUPFAM" id="SSF103473">
    <property type="entry name" value="MFS general substrate transporter"/>
    <property type="match status" value="1"/>
</dbReference>
<feature type="transmembrane region" description="Helical" evidence="6">
    <location>
        <begin position="539"/>
        <end position="558"/>
    </location>
</feature>
<feature type="region of interest" description="Disordered" evidence="5">
    <location>
        <begin position="503"/>
        <end position="528"/>
    </location>
</feature>
<protein>
    <submittedName>
        <fullName evidence="7">MFS general substrate transporter</fullName>
    </submittedName>
</protein>
<dbReference type="GO" id="GO:0016020">
    <property type="term" value="C:membrane"/>
    <property type="evidence" value="ECO:0007669"/>
    <property type="project" value="UniProtKB-SubCell"/>
</dbReference>
<feature type="transmembrane region" description="Helical" evidence="6">
    <location>
        <begin position="460"/>
        <end position="479"/>
    </location>
</feature>
<dbReference type="InParanoid" id="A0A165EIA2"/>
<proteinExistence type="predicted"/>
<accession>A0A165EIA2</accession>
<evidence type="ECO:0000256" key="1">
    <source>
        <dbReference type="ARBA" id="ARBA00004141"/>
    </source>
</evidence>
<dbReference type="InterPro" id="IPR036259">
    <property type="entry name" value="MFS_trans_sf"/>
</dbReference>
<keyword evidence="4 6" id="KW-0472">Membrane</keyword>
<reference evidence="7 8" key="1">
    <citation type="journal article" date="2016" name="Mol. Biol. Evol.">
        <title>Comparative Genomics of Early-Diverging Mushroom-Forming Fungi Provides Insights into the Origins of Lignocellulose Decay Capabilities.</title>
        <authorList>
            <person name="Nagy L.G."/>
            <person name="Riley R."/>
            <person name="Tritt A."/>
            <person name="Adam C."/>
            <person name="Daum C."/>
            <person name="Floudas D."/>
            <person name="Sun H."/>
            <person name="Yadav J.S."/>
            <person name="Pangilinan J."/>
            <person name="Larsson K.H."/>
            <person name="Matsuura K."/>
            <person name="Barry K."/>
            <person name="Labutti K."/>
            <person name="Kuo R."/>
            <person name="Ohm R.A."/>
            <person name="Bhattacharya S.S."/>
            <person name="Shirouzu T."/>
            <person name="Yoshinaga Y."/>
            <person name="Martin F.M."/>
            <person name="Grigoriev I.V."/>
            <person name="Hibbett D.S."/>
        </authorList>
    </citation>
    <scope>NUCLEOTIDE SEQUENCE [LARGE SCALE GENOMIC DNA]</scope>
    <source>
        <strain evidence="7 8">HHB12029</strain>
    </source>
</reference>
<dbReference type="InterPro" id="IPR011701">
    <property type="entry name" value="MFS"/>
</dbReference>
<feature type="transmembrane region" description="Helical" evidence="6">
    <location>
        <begin position="296"/>
        <end position="317"/>
    </location>
</feature>
<evidence type="ECO:0000256" key="4">
    <source>
        <dbReference type="ARBA" id="ARBA00023136"/>
    </source>
</evidence>
<dbReference type="Proteomes" id="UP000077266">
    <property type="component" value="Unassembled WGS sequence"/>
</dbReference>
<keyword evidence="8" id="KW-1185">Reference proteome</keyword>
<dbReference type="Pfam" id="PF07690">
    <property type="entry name" value="MFS_1"/>
    <property type="match status" value="1"/>
</dbReference>
<feature type="transmembrane region" description="Helical" evidence="6">
    <location>
        <begin position="329"/>
        <end position="348"/>
    </location>
</feature>
<feature type="transmembrane region" description="Helical" evidence="6">
    <location>
        <begin position="229"/>
        <end position="252"/>
    </location>
</feature>
<dbReference type="PANTHER" id="PTHR23507:SF1">
    <property type="entry name" value="FI18259P1-RELATED"/>
    <property type="match status" value="1"/>
</dbReference>